<sequence length="99" mass="11185">MPVDGHFTGGHGRNHGRGRARLGVTPLQFQVQLRMKRARELLAGTDPPIAVIARETGYDYPMYFSRRFARIHGTARPRIAPCSDSTKTFKLKVLISLYM</sequence>
<protein>
    <submittedName>
        <fullName evidence="4">AraC family transcriptional regulator</fullName>
    </submittedName>
</protein>
<keyword evidence="2" id="KW-0804">Transcription</keyword>
<feature type="domain" description="HTH araC/xylS-type" evidence="3">
    <location>
        <begin position="19"/>
        <end position="73"/>
    </location>
</feature>
<evidence type="ECO:0000256" key="1">
    <source>
        <dbReference type="ARBA" id="ARBA00023015"/>
    </source>
</evidence>
<comment type="caution">
    <text evidence="4">The sequence shown here is derived from an EMBL/GenBank/DDBJ whole genome shotgun (WGS) entry which is preliminary data.</text>
</comment>
<dbReference type="AlphaFoldDB" id="A0A9X3P7M2"/>
<dbReference type="PROSITE" id="PS01124">
    <property type="entry name" value="HTH_ARAC_FAMILY_2"/>
    <property type="match status" value="1"/>
</dbReference>
<dbReference type="EMBL" id="JAPZVP010000002">
    <property type="protein sequence ID" value="MDA1358403.1"/>
    <property type="molecule type" value="Genomic_DNA"/>
</dbReference>
<evidence type="ECO:0000313" key="4">
    <source>
        <dbReference type="EMBL" id="MDA1358403.1"/>
    </source>
</evidence>
<dbReference type="GO" id="GO:0043565">
    <property type="term" value="F:sequence-specific DNA binding"/>
    <property type="evidence" value="ECO:0007669"/>
    <property type="project" value="InterPro"/>
</dbReference>
<organism evidence="4 5">
    <name type="scientific">Glycomyces luteolus</name>
    <dbReference type="NCBI Taxonomy" id="2670330"/>
    <lineage>
        <taxon>Bacteria</taxon>
        <taxon>Bacillati</taxon>
        <taxon>Actinomycetota</taxon>
        <taxon>Actinomycetes</taxon>
        <taxon>Glycomycetales</taxon>
        <taxon>Glycomycetaceae</taxon>
        <taxon>Glycomyces</taxon>
    </lineage>
</organism>
<dbReference type="RefSeq" id="WP_270108206.1">
    <property type="nucleotide sequence ID" value="NZ_JAPZVP010000002.1"/>
</dbReference>
<dbReference type="Proteomes" id="UP001146067">
    <property type="component" value="Unassembled WGS sequence"/>
</dbReference>
<evidence type="ECO:0000256" key="2">
    <source>
        <dbReference type="ARBA" id="ARBA00023163"/>
    </source>
</evidence>
<dbReference type="InterPro" id="IPR009057">
    <property type="entry name" value="Homeodomain-like_sf"/>
</dbReference>
<keyword evidence="5" id="KW-1185">Reference proteome</keyword>
<dbReference type="Gene3D" id="1.10.10.60">
    <property type="entry name" value="Homeodomain-like"/>
    <property type="match status" value="1"/>
</dbReference>
<keyword evidence="1" id="KW-0805">Transcription regulation</keyword>
<dbReference type="InterPro" id="IPR018060">
    <property type="entry name" value="HTH_AraC"/>
</dbReference>
<proteinExistence type="predicted"/>
<accession>A0A9X3P7M2</accession>
<evidence type="ECO:0000259" key="3">
    <source>
        <dbReference type="PROSITE" id="PS01124"/>
    </source>
</evidence>
<dbReference type="SUPFAM" id="SSF46689">
    <property type="entry name" value="Homeodomain-like"/>
    <property type="match status" value="1"/>
</dbReference>
<dbReference type="Pfam" id="PF12833">
    <property type="entry name" value="HTH_18"/>
    <property type="match status" value="1"/>
</dbReference>
<evidence type="ECO:0000313" key="5">
    <source>
        <dbReference type="Proteomes" id="UP001146067"/>
    </source>
</evidence>
<dbReference type="GO" id="GO:0003700">
    <property type="term" value="F:DNA-binding transcription factor activity"/>
    <property type="evidence" value="ECO:0007669"/>
    <property type="project" value="InterPro"/>
</dbReference>
<gene>
    <name evidence="4" type="ORF">O1R50_02155</name>
</gene>
<name>A0A9X3P7M2_9ACTN</name>
<reference evidence="4" key="1">
    <citation type="submission" date="2022-12" db="EMBL/GenBank/DDBJ databases">
        <title>Gycomyces niveus sp.nov.,a novel actinomycete isolated from soil in Shouguan.</title>
        <authorList>
            <person name="Yang X."/>
        </authorList>
    </citation>
    <scope>NUCLEOTIDE SEQUENCE</scope>
    <source>
        <strain evidence="4">NEAU-A15</strain>
    </source>
</reference>